<accession>A0AAN8Y3R4</accession>
<feature type="compositionally biased region" description="Polar residues" evidence="1">
    <location>
        <begin position="37"/>
        <end position="46"/>
    </location>
</feature>
<keyword evidence="3" id="KW-1185">Reference proteome</keyword>
<dbReference type="AlphaFoldDB" id="A0AAN8Y3R4"/>
<evidence type="ECO:0000313" key="2">
    <source>
        <dbReference type="EMBL" id="KAK6778164.1"/>
    </source>
</evidence>
<comment type="caution">
    <text evidence="2">The sequence shown here is derived from an EMBL/GenBank/DDBJ whole genome shotgun (WGS) entry which is preliminary data.</text>
</comment>
<feature type="region of interest" description="Disordered" evidence="1">
    <location>
        <begin position="30"/>
        <end position="178"/>
    </location>
</feature>
<proteinExistence type="predicted"/>
<feature type="compositionally biased region" description="Low complexity" evidence="1">
    <location>
        <begin position="91"/>
        <end position="100"/>
    </location>
</feature>
<feature type="compositionally biased region" description="Basic and acidic residues" evidence="1">
    <location>
        <begin position="121"/>
        <end position="130"/>
    </location>
</feature>
<evidence type="ECO:0000313" key="3">
    <source>
        <dbReference type="Proteomes" id="UP001371456"/>
    </source>
</evidence>
<dbReference type="Proteomes" id="UP001371456">
    <property type="component" value="Unassembled WGS sequence"/>
</dbReference>
<organism evidence="2 3">
    <name type="scientific">Solanum bulbocastanum</name>
    <name type="common">Wild potato</name>
    <dbReference type="NCBI Taxonomy" id="147425"/>
    <lineage>
        <taxon>Eukaryota</taxon>
        <taxon>Viridiplantae</taxon>
        <taxon>Streptophyta</taxon>
        <taxon>Embryophyta</taxon>
        <taxon>Tracheophyta</taxon>
        <taxon>Spermatophyta</taxon>
        <taxon>Magnoliopsida</taxon>
        <taxon>eudicotyledons</taxon>
        <taxon>Gunneridae</taxon>
        <taxon>Pentapetalae</taxon>
        <taxon>asterids</taxon>
        <taxon>lamiids</taxon>
        <taxon>Solanales</taxon>
        <taxon>Solanaceae</taxon>
        <taxon>Solanoideae</taxon>
        <taxon>Solaneae</taxon>
        <taxon>Solanum</taxon>
    </lineage>
</organism>
<reference evidence="2 3" key="1">
    <citation type="submission" date="2024-02" db="EMBL/GenBank/DDBJ databases">
        <title>de novo genome assembly of Solanum bulbocastanum strain 11H21.</title>
        <authorList>
            <person name="Hosaka A.J."/>
        </authorList>
    </citation>
    <scope>NUCLEOTIDE SEQUENCE [LARGE SCALE GENOMIC DNA]</scope>
    <source>
        <tissue evidence="2">Young leaves</tissue>
    </source>
</reference>
<dbReference type="EMBL" id="JBANQN010000010">
    <property type="protein sequence ID" value="KAK6778164.1"/>
    <property type="molecule type" value="Genomic_DNA"/>
</dbReference>
<sequence length="178" mass="18577">MFESWRYFGLFVCHFVTDPVLVPSSLEYGESGVGEGASQNSGSNASFDAELEPTHGAQENASNPIPAPANSNISSPVYSFTAPNIPPPTHQTPTPIHPSTDPTLDPVHPTSDLISNAIHPSNEHDSDRESLNVGFNGSDVSRPPSGPSSSPRATLAAASTSTQTASPRETPDVAPTST</sequence>
<evidence type="ECO:0000256" key="1">
    <source>
        <dbReference type="SAM" id="MobiDB-lite"/>
    </source>
</evidence>
<protein>
    <submittedName>
        <fullName evidence="2">Uncharacterized protein</fullName>
    </submittedName>
</protein>
<feature type="compositionally biased region" description="Polar residues" evidence="1">
    <location>
        <begin position="57"/>
        <end position="82"/>
    </location>
</feature>
<gene>
    <name evidence="2" type="ORF">RDI58_024882</name>
</gene>
<name>A0AAN8Y3R4_SOLBU</name>
<feature type="compositionally biased region" description="Low complexity" evidence="1">
    <location>
        <begin position="141"/>
        <end position="167"/>
    </location>
</feature>